<feature type="transmembrane region" description="Helical" evidence="2">
    <location>
        <begin position="150"/>
        <end position="168"/>
    </location>
</feature>
<protein>
    <submittedName>
        <fullName evidence="3">Uncharacterized protein</fullName>
    </submittedName>
</protein>
<evidence type="ECO:0000256" key="2">
    <source>
        <dbReference type="SAM" id="Phobius"/>
    </source>
</evidence>
<feature type="compositionally biased region" description="Pro residues" evidence="1">
    <location>
        <begin position="279"/>
        <end position="326"/>
    </location>
</feature>
<keyword evidence="2" id="KW-0472">Membrane</keyword>
<sequence length="326" mass="34694">MNEVADYVAQVRTALADLPPAIRDELLDDLPEHLAEVAAEGEGSLTERLGPPTAYAAELRAAAGAPAGRGRMPAMDARLHDVVVQARARLQAADAKTGPLIGYEKTSDFLRLLRPAWWVLRGYLAAMAVAYLLSNGPIGLLPRFEMGDSTVAGVVALVLFVIVSIWLGRRGSRLPRVPRLVLWAGIALLMLPAAVSLFEADEDAVREPYQGVSETYNDVGSVYVYDEQGRPLVNARVFDQFGNLVQPGVWWCPNEGGGMTTEVFPTCANPQPVNWQPAYVPPPPARGIPQSPSPAPEPTASPEPAPAPTGTPQPSATPTPAPTATG</sequence>
<feature type="transmembrane region" description="Helical" evidence="2">
    <location>
        <begin position="118"/>
        <end position="138"/>
    </location>
</feature>
<reference evidence="3 4" key="1">
    <citation type="submission" date="2023-08" db="EMBL/GenBank/DDBJ databases">
        <title>Phytohabitans sansha sp. nov., isolated from marine sediment.</title>
        <authorList>
            <person name="Zhao Y."/>
            <person name="Yi K."/>
        </authorList>
    </citation>
    <scope>NUCLEOTIDE SEQUENCE [LARGE SCALE GENOMIC DNA]</scope>
    <source>
        <strain evidence="3 4">ZYX-F-186</strain>
    </source>
</reference>
<evidence type="ECO:0000313" key="3">
    <source>
        <dbReference type="EMBL" id="MDQ7908712.1"/>
    </source>
</evidence>
<name>A0ABU0ZNU6_9ACTN</name>
<feature type="region of interest" description="Disordered" evidence="1">
    <location>
        <begin position="278"/>
        <end position="326"/>
    </location>
</feature>
<gene>
    <name evidence="3" type="ORF">RB614_29685</name>
</gene>
<organism evidence="3 4">
    <name type="scientific">Phytohabitans maris</name>
    <dbReference type="NCBI Taxonomy" id="3071409"/>
    <lineage>
        <taxon>Bacteria</taxon>
        <taxon>Bacillati</taxon>
        <taxon>Actinomycetota</taxon>
        <taxon>Actinomycetes</taxon>
        <taxon>Micromonosporales</taxon>
        <taxon>Micromonosporaceae</taxon>
    </lineage>
</organism>
<dbReference type="Proteomes" id="UP001230908">
    <property type="component" value="Unassembled WGS sequence"/>
</dbReference>
<proteinExistence type="predicted"/>
<dbReference type="Pfam" id="PF22564">
    <property type="entry name" value="HAAS"/>
    <property type="match status" value="1"/>
</dbReference>
<dbReference type="EMBL" id="JAVHUY010000033">
    <property type="protein sequence ID" value="MDQ7908712.1"/>
    <property type="molecule type" value="Genomic_DNA"/>
</dbReference>
<evidence type="ECO:0000256" key="1">
    <source>
        <dbReference type="SAM" id="MobiDB-lite"/>
    </source>
</evidence>
<dbReference type="RefSeq" id="WP_308715980.1">
    <property type="nucleotide sequence ID" value="NZ_JAVHUY010000033.1"/>
</dbReference>
<feature type="transmembrane region" description="Helical" evidence="2">
    <location>
        <begin position="180"/>
        <end position="198"/>
    </location>
</feature>
<comment type="caution">
    <text evidence="3">The sequence shown here is derived from an EMBL/GenBank/DDBJ whole genome shotgun (WGS) entry which is preliminary data.</text>
</comment>
<keyword evidence="4" id="KW-1185">Reference proteome</keyword>
<keyword evidence="2" id="KW-0812">Transmembrane</keyword>
<evidence type="ECO:0000313" key="4">
    <source>
        <dbReference type="Proteomes" id="UP001230908"/>
    </source>
</evidence>
<accession>A0ABU0ZNU6</accession>
<keyword evidence="2" id="KW-1133">Transmembrane helix</keyword>